<dbReference type="OrthoDB" id="4062651at2759"/>
<keyword evidence="9 13" id="KW-1133">Transmembrane helix</keyword>
<keyword evidence="6 11" id="KW-0547">Nucleotide-binding</keyword>
<dbReference type="InterPro" id="IPR008271">
    <property type="entry name" value="Ser/Thr_kinase_AS"/>
</dbReference>
<dbReference type="EnsemblPlants" id="TraesCS6B02G097200.1">
    <property type="protein sequence ID" value="TraesCS6B02G097200.1"/>
    <property type="gene ID" value="TraesCS6B02G097200"/>
</dbReference>
<dbReference type="GO" id="GO:0005524">
    <property type="term" value="F:ATP binding"/>
    <property type="evidence" value="ECO:0007669"/>
    <property type="project" value="UniProtKB-UniRule"/>
</dbReference>
<keyword evidence="3" id="KW-0808">Transferase</keyword>
<dbReference type="Gene3D" id="3.30.200.20">
    <property type="entry name" value="Phosphorylase Kinase, domain 1"/>
    <property type="match status" value="1"/>
</dbReference>
<evidence type="ECO:0000259" key="14">
    <source>
        <dbReference type="PROSITE" id="PS50011"/>
    </source>
</evidence>
<feature type="binding site" evidence="11">
    <location>
        <position position="221"/>
    </location>
    <ligand>
        <name>ATP</name>
        <dbReference type="ChEBI" id="CHEBI:30616"/>
    </ligand>
</feature>
<evidence type="ECO:0000256" key="4">
    <source>
        <dbReference type="ARBA" id="ARBA00022692"/>
    </source>
</evidence>
<evidence type="ECO:0000256" key="13">
    <source>
        <dbReference type="SAM" id="Phobius"/>
    </source>
</evidence>
<evidence type="ECO:0000256" key="6">
    <source>
        <dbReference type="ARBA" id="ARBA00022741"/>
    </source>
</evidence>
<dbReference type="Proteomes" id="UP000019116">
    <property type="component" value="Chromosome 6B"/>
</dbReference>
<dbReference type="PROSITE" id="PS00108">
    <property type="entry name" value="PROTEIN_KINASE_ST"/>
    <property type="match status" value="1"/>
</dbReference>
<dbReference type="Gramene" id="TraesROB_scaffold_030354_01G000100.1">
    <property type="protein sequence ID" value="TraesROB_scaffold_030354_01G000100.1"/>
    <property type="gene ID" value="TraesROB_scaffold_030354_01G000100"/>
</dbReference>
<protein>
    <recommendedName>
        <fullName evidence="14">Protein kinase domain-containing protein</fullName>
    </recommendedName>
</protein>
<comment type="similarity">
    <text evidence="12">Belongs to the protein kinase superfamily.</text>
</comment>
<dbReference type="Gramene" id="TraesCLE_scaffold_012209_01G000100.1">
    <property type="protein sequence ID" value="TraesCLE_scaffold_012209_01G000100.1"/>
    <property type="gene ID" value="TraesCLE_scaffold_012209_01G000100"/>
</dbReference>
<dbReference type="Gramene" id="TraesCS6B02G097200.1">
    <property type="protein sequence ID" value="TraesCS6B02G097200.1"/>
    <property type="gene ID" value="TraesCS6B02G097200"/>
</dbReference>
<evidence type="ECO:0000256" key="2">
    <source>
        <dbReference type="ARBA" id="ARBA00022527"/>
    </source>
</evidence>
<dbReference type="InterPro" id="IPR017441">
    <property type="entry name" value="Protein_kinase_ATP_BS"/>
</dbReference>
<name>A0A3B6PFA4_WHEAT</name>
<keyword evidence="16" id="KW-1185">Reference proteome</keyword>
<evidence type="ECO:0000313" key="15">
    <source>
        <dbReference type="EnsemblPlants" id="TraesCS6B02G097200.1"/>
    </source>
</evidence>
<keyword evidence="5" id="KW-0732">Signal</keyword>
<accession>A0A3B6PFA4</accession>
<reference evidence="15" key="2">
    <citation type="submission" date="2018-10" db="UniProtKB">
        <authorList>
            <consortium name="EnsemblPlants"/>
        </authorList>
    </citation>
    <scope>IDENTIFICATION</scope>
</reference>
<evidence type="ECO:0000256" key="7">
    <source>
        <dbReference type="ARBA" id="ARBA00022777"/>
    </source>
</evidence>
<evidence type="ECO:0000256" key="11">
    <source>
        <dbReference type="PROSITE-ProRule" id="PRU10141"/>
    </source>
</evidence>
<evidence type="ECO:0000256" key="10">
    <source>
        <dbReference type="ARBA" id="ARBA00023136"/>
    </source>
</evidence>
<reference evidence="15" key="1">
    <citation type="submission" date="2018-08" db="EMBL/GenBank/DDBJ databases">
        <authorList>
            <person name="Rossello M."/>
        </authorList>
    </citation>
    <scope>NUCLEOTIDE SEQUENCE [LARGE SCALE GENOMIC DNA]</scope>
    <source>
        <strain evidence="15">cv. Chinese Spring</strain>
    </source>
</reference>
<dbReference type="InterPro" id="IPR045274">
    <property type="entry name" value="WAK-like"/>
</dbReference>
<dbReference type="GO" id="GO:0005886">
    <property type="term" value="C:plasma membrane"/>
    <property type="evidence" value="ECO:0000318"/>
    <property type="project" value="GO_Central"/>
</dbReference>
<dbReference type="FunFam" id="3.30.200.20:FF:000043">
    <property type="entry name" value="Wall-associated receptor kinase 2"/>
    <property type="match status" value="1"/>
</dbReference>
<feature type="transmembrane region" description="Helical" evidence="13">
    <location>
        <begin position="119"/>
        <end position="138"/>
    </location>
</feature>
<evidence type="ECO:0000256" key="5">
    <source>
        <dbReference type="ARBA" id="ARBA00022729"/>
    </source>
</evidence>
<keyword evidence="10 13" id="KW-0472">Membrane</keyword>
<comment type="subcellular location">
    <subcellularLocation>
        <location evidence="1">Membrane</location>
        <topology evidence="1">Single-pass type I membrane protein</topology>
    </subcellularLocation>
</comment>
<evidence type="ECO:0000256" key="12">
    <source>
        <dbReference type="RuleBase" id="RU000304"/>
    </source>
</evidence>
<dbReference type="PROSITE" id="PS00107">
    <property type="entry name" value="PROTEIN_KINASE_ATP"/>
    <property type="match status" value="1"/>
</dbReference>
<evidence type="ECO:0000256" key="8">
    <source>
        <dbReference type="ARBA" id="ARBA00022840"/>
    </source>
</evidence>
<dbReference type="InterPro" id="IPR000719">
    <property type="entry name" value="Prot_kinase_dom"/>
</dbReference>
<evidence type="ECO:0000256" key="1">
    <source>
        <dbReference type="ARBA" id="ARBA00004479"/>
    </source>
</evidence>
<dbReference type="STRING" id="4565.A0A3B6PFA4"/>
<dbReference type="PANTHER" id="PTHR27005:SF328">
    <property type="entry name" value="PROTEIN KINASE DOMAIN-CONTAINING PROTEIN"/>
    <property type="match status" value="1"/>
</dbReference>
<dbReference type="AlphaFoldDB" id="A0A3B6PFA4"/>
<dbReference type="Gramene" id="TraesLAC6B03G03407040.1">
    <property type="protein sequence ID" value="TraesLAC6B03G03407040.1"/>
    <property type="gene ID" value="TraesLAC6B03G03407040"/>
</dbReference>
<dbReference type="Pfam" id="PF00069">
    <property type="entry name" value="Pkinase"/>
    <property type="match status" value="1"/>
</dbReference>
<dbReference type="Gramene" id="TraesCS6B03G0228700.1">
    <property type="protein sequence ID" value="TraesCS6B03G0228700.1.CDS"/>
    <property type="gene ID" value="TraesCS6B03G0228700"/>
</dbReference>
<evidence type="ECO:0000256" key="3">
    <source>
        <dbReference type="ARBA" id="ARBA00022679"/>
    </source>
</evidence>
<dbReference type="InterPro" id="IPR011009">
    <property type="entry name" value="Kinase-like_dom_sf"/>
</dbReference>
<dbReference type="PROSITE" id="PS50011">
    <property type="entry name" value="PROTEIN_KINASE_DOM"/>
    <property type="match status" value="1"/>
</dbReference>
<keyword evidence="2 12" id="KW-0723">Serine/threonine-protein kinase</keyword>
<keyword evidence="8 11" id="KW-0067">ATP-binding</keyword>
<keyword evidence="7" id="KW-0418">Kinase</keyword>
<feature type="domain" description="Protein kinase" evidence="14">
    <location>
        <begin position="192"/>
        <end position="428"/>
    </location>
</feature>
<dbReference type="Gramene" id="TraesRN6B0100221600.1">
    <property type="protein sequence ID" value="TraesRN6B0100221600.1"/>
    <property type="gene ID" value="TraesRN6B0100221600"/>
</dbReference>
<dbReference type="SMART" id="SM00220">
    <property type="entry name" value="S_TKc"/>
    <property type="match status" value="1"/>
</dbReference>
<dbReference type="GO" id="GO:0007166">
    <property type="term" value="P:cell surface receptor signaling pathway"/>
    <property type="evidence" value="ECO:0000318"/>
    <property type="project" value="GO_Central"/>
</dbReference>
<dbReference type="Gene3D" id="1.10.510.10">
    <property type="entry name" value="Transferase(Phosphotransferase) domain 1"/>
    <property type="match status" value="1"/>
</dbReference>
<dbReference type="SMR" id="A0A3B6PFA4"/>
<evidence type="ECO:0000256" key="9">
    <source>
        <dbReference type="ARBA" id="ARBA00022989"/>
    </source>
</evidence>
<organism evidence="15">
    <name type="scientific">Triticum aestivum</name>
    <name type="common">Wheat</name>
    <dbReference type="NCBI Taxonomy" id="4565"/>
    <lineage>
        <taxon>Eukaryota</taxon>
        <taxon>Viridiplantae</taxon>
        <taxon>Streptophyta</taxon>
        <taxon>Embryophyta</taxon>
        <taxon>Tracheophyta</taxon>
        <taxon>Spermatophyta</taxon>
        <taxon>Magnoliopsida</taxon>
        <taxon>Liliopsida</taxon>
        <taxon>Poales</taxon>
        <taxon>Poaceae</taxon>
        <taxon>BOP clade</taxon>
        <taxon>Pooideae</taxon>
        <taxon>Triticodae</taxon>
        <taxon>Triticeae</taxon>
        <taxon>Triticinae</taxon>
        <taxon>Triticum</taxon>
    </lineage>
</organism>
<dbReference type="PANTHER" id="PTHR27005">
    <property type="entry name" value="WALL-ASSOCIATED RECEPTOR KINASE-LIKE 21"/>
    <property type="match status" value="1"/>
</dbReference>
<proteinExistence type="inferred from homology"/>
<sequence length="428" mass="47606">MSTCLSSAFHTNGHRIVMSTYPRSASDTNDSNQFVGLPALIDKLTPEGSHLVHRTPATAMKFPARLGIILLMDNGSSLANVSSDPELCKSKQSHCYTCECRDGLYGNPYVPDASKGTKIIIGVTIGVVLLLLALIAYFTSYKFKHWSTQSLEWKYFKKNRGQLLQQLVPQRGYIAEKMIITLEGLEKATNNFDKAHELGRGGHAIVYKGILSDLHIVAIKKPTMVGQREIDEFINEVAILSQINHRNIVKLYGCCLETEVPLLVYEFISNGTLYGHLHVEGPRSLPWDARLRIATEIEKSLAYLHSTVIIPIIHGDVKPANILLDDTLTTNIGDFGASRYIPSDKVGLTTMVQGTIGYLDPMYFRTCRLTVKGDVYSFGVMRIELMTRKKPFNYMDSEGNGLVAHFSTLFAEGSLLQVLDPQVMDEGQ</sequence>
<keyword evidence="4 13" id="KW-0812">Transmembrane</keyword>
<dbReference type="Gramene" id="TraesCAD_scaffold_014119_01G000100.1">
    <property type="protein sequence ID" value="TraesCAD_scaffold_014119_01G000100.1"/>
    <property type="gene ID" value="TraesCAD_scaffold_014119_01G000100"/>
</dbReference>
<dbReference type="SUPFAM" id="SSF56112">
    <property type="entry name" value="Protein kinase-like (PK-like)"/>
    <property type="match status" value="1"/>
</dbReference>
<dbReference type="GO" id="GO:0004674">
    <property type="term" value="F:protein serine/threonine kinase activity"/>
    <property type="evidence" value="ECO:0007669"/>
    <property type="project" value="UniProtKB-KW"/>
</dbReference>
<dbReference type="Gramene" id="TraesARI6B03G03410950.1">
    <property type="protein sequence ID" value="TraesARI6B03G03410950.1"/>
    <property type="gene ID" value="TraesARI6B03G03410950"/>
</dbReference>
<evidence type="ECO:0000313" key="16">
    <source>
        <dbReference type="Proteomes" id="UP000019116"/>
    </source>
</evidence>
<dbReference type="Gramene" id="TraesLDM6B03G03457010.1">
    <property type="protein sequence ID" value="TraesLDM6B03G03457010.1"/>
    <property type="gene ID" value="TraesLDM6B03G03457010"/>
</dbReference>